<evidence type="ECO:0000256" key="1">
    <source>
        <dbReference type="ARBA" id="ARBA00006139"/>
    </source>
</evidence>
<gene>
    <name evidence="9 12" type="primary">lspA</name>
    <name evidence="12" type="ORF">GCWU000342_01161</name>
</gene>
<keyword evidence="3 9" id="KW-0645">Protease</keyword>
<dbReference type="HOGENOM" id="CLU_083252_3_2_9"/>
<evidence type="ECO:0000256" key="11">
    <source>
        <dbReference type="RuleBase" id="RU004181"/>
    </source>
</evidence>
<comment type="catalytic activity">
    <reaction evidence="9 10">
        <text>Release of signal peptides from bacterial membrane prolipoproteins. Hydrolyzes -Xaa-Yaa-Zaa-|-(S,diacylglyceryl)Cys-, in which Xaa is hydrophobic (preferably Leu), and Yaa (Ala or Ser) and Zaa (Gly or Ala) have small, neutral side chains.</text>
        <dbReference type="EC" id="3.4.23.36"/>
    </reaction>
</comment>
<keyword evidence="6 9" id="KW-0378">Hydrolase</keyword>
<dbReference type="EMBL" id="ACIP02000002">
    <property type="protein sequence ID" value="EEP28353.1"/>
    <property type="molecule type" value="Genomic_DNA"/>
</dbReference>
<evidence type="ECO:0000256" key="8">
    <source>
        <dbReference type="ARBA" id="ARBA00023136"/>
    </source>
</evidence>
<keyword evidence="7 9" id="KW-1133">Transmembrane helix</keyword>
<evidence type="ECO:0000256" key="3">
    <source>
        <dbReference type="ARBA" id="ARBA00022670"/>
    </source>
</evidence>
<feature type="transmembrane region" description="Helical" evidence="9">
    <location>
        <begin position="106"/>
        <end position="125"/>
    </location>
</feature>
<dbReference type="STRING" id="626523.GCWU000342_01161"/>
<dbReference type="HAMAP" id="MF_00161">
    <property type="entry name" value="LspA"/>
    <property type="match status" value="1"/>
</dbReference>
<evidence type="ECO:0000313" key="13">
    <source>
        <dbReference type="Proteomes" id="UP000003494"/>
    </source>
</evidence>
<dbReference type="PROSITE" id="PS00855">
    <property type="entry name" value="SPASE_II"/>
    <property type="match status" value="1"/>
</dbReference>
<evidence type="ECO:0000256" key="7">
    <source>
        <dbReference type="ARBA" id="ARBA00022989"/>
    </source>
</evidence>
<dbReference type="PRINTS" id="PR00781">
    <property type="entry name" value="LIPOSIGPTASE"/>
</dbReference>
<keyword evidence="4 9" id="KW-0812">Transmembrane</keyword>
<dbReference type="InterPro" id="IPR001872">
    <property type="entry name" value="Peptidase_A8"/>
</dbReference>
<sequence length="189" mass="21626">MRVDVMGVDMAHSDRTINSIIWRLTGGLFIILLVVFDHWTKGLALVRLRSGDLDLIPGILKLHYLQNTGAAFSILEGQQSFFLLLTPLLILCIVVFALTTPPSKKFLPLHITYCFLISGAVGNFIDRVVQGYVTDFIYFYLIDFPVFNVADIYVTISMIALILLVLFAYRDEELEEILPWKRWGLKRKK</sequence>
<feature type="active site" evidence="9">
    <location>
        <position position="135"/>
    </location>
</feature>
<dbReference type="Proteomes" id="UP000003494">
    <property type="component" value="Unassembled WGS sequence"/>
</dbReference>
<evidence type="ECO:0000256" key="4">
    <source>
        <dbReference type="ARBA" id="ARBA00022692"/>
    </source>
</evidence>
<feature type="transmembrane region" description="Helical" evidence="9">
    <location>
        <begin position="20"/>
        <end position="39"/>
    </location>
</feature>
<dbReference type="GO" id="GO:0006508">
    <property type="term" value="P:proteolysis"/>
    <property type="evidence" value="ECO:0007669"/>
    <property type="project" value="UniProtKB-KW"/>
</dbReference>
<name>C4GB60_9FIRM</name>
<comment type="function">
    <text evidence="9 10">This protein specifically catalyzes the removal of signal peptides from prolipoproteins.</text>
</comment>
<accession>C4GB60</accession>
<dbReference type="PANTHER" id="PTHR33695:SF1">
    <property type="entry name" value="LIPOPROTEIN SIGNAL PEPTIDASE"/>
    <property type="match status" value="1"/>
</dbReference>
<comment type="subcellular location">
    <subcellularLocation>
        <location evidence="9">Cell membrane</location>
        <topology evidence="9">Multi-pass membrane protein</topology>
    </subcellularLocation>
</comment>
<dbReference type="eggNOG" id="COG0597">
    <property type="taxonomic scope" value="Bacteria"/>
</dbReference>
<feature type="transmembrane region" description="Helical" evidence="9">
    <location>
        <begin position="81"/>
        <end position="100"/>
    </location>
</feature>
<dbReference type="AlphaFoldDB" id="C4GB60"/>
<comment type="pathway">
    <text evidence="9">Protein modification; lipoprotein biosynthesis (signal peptide cleavage).</text>
</comment>
<protein>
    <recommendedName>
        <fullName evidence="9">Lipoprotein signal peptidase</fullName>
        <ecNumber evidence="9">3.4.23.36</ecNumber>
    </recommendedName>
    <alternativeName>
        <fullName evidence="9">Prolipoprotein signal peptidase</fullName>
    </alternativeName>
    <alternativeName>
        <fullName evidence="9">Signal peptidase II</fullName>
        <shortName evidence="9">SPase II</shortName>
    </alternativeName>
</protein>
<dbReference type="UniPathway" id="UPA00665"/>
<dbReference type="PANTHER" id="PTHR33695">
    <property type="entry name" value="LIPOPROTEIN SIGNAL PEPTIDASE"/>
    <property type="match status" value="1"/>
</dbReference>
<organism evidence="12 13">
    <name type="scientific">Shuttleworthella satelles DSM 14600</name>
    <dbReference type="NCBI Taxonomy" id="626523"/>
    <lineage>
        <taxon>Bacteria</taxon>
        <taxon>Bacillati</taxon>
        <taxon>Bacillota</taxon>
        <taxon>Clostridia</taxon>
        <taxon>Lachnospirales</taxon>
        <taxon>Lachnospiraceae</taxon>
        <taxon>Shuttleworthella</taxon>
    </lineage>
</organism>
<feature type="active site" evidence="9">
    <location>
        <position position="151"/>
    </location>
</feature>
<evidence type="ECO:0000256" key="10">
    <source>
        <dbReference type="RuleBase" id="RU000594"/>
    </source>
</evidence>
<keyword evidence="8 9" id="KW-0472">Membrane</keyword>
<comment type="similarity">
    <text evidence="1 9 11">Belongs to the peptidase A8 family.</text>
</comment>
<reference evidence="12" key="1">
    <citation type="submission" date="2009-04" db="EMBL/GenBank/DDBJ databases">
        <authorList>
            <person name="Weinstock G."/>
            <person name="Sodergren E."/>
            <person name="Clifton S."/>
            <person name="Fulton L."/>
            <person name="Fulton B."/>
            <person name="Courtney L."/>
            <person name="Fronick C."/>
            <person name="Harrison M."/>
            <person name="Strong C."/>
            <person name="Farmer C."/>
            <person name="Delahaunty K."/>
            <person name="Markovic C."/>
            <person name="Hall O."/>
            <person name="Minx P."/>
            <person name="Tomlinson C."/>
            <person name="Mitreva M."/>
            <person name="Nelson J."/>
            <person name="Hou S."/>
            <person name="Wollam A."/>
            <person name="Pepin K.H."/>
            <person name="Johnson M."/>
            <person name="Bhonagiri V."/>
            <person name="Nash W.E."/>
            <person name="Warren W."/>
            <person name="Chinwalla A."/>
            <person name="Mardis E.R."/>
            <person name="Wilson R.K."/>
        </authorList>
    </citation>
    <scope>NUCLEOTIDE SEQUENCE [LARGE SCALE GENOMIC DNA]</scope>
    <source>
        <strain evidence="12">DSM 14600</strain>
    </source>
</reference>
<evidence type="ECO:0000256" key="5">
    <source>
        <dbReference type="ARBA" id="ARBA00022750"/>
    </source>
</evidence>
<keyword evidence="2 9" id="KW-1003">Cell membrane</keyword>
<dbReference type="GO" id="GO:0004190">
    <property type="term" value="F:aspartic-type endopeptidase activity"/>
    <property type="evidence" value="ECO:0007669"/>
    <property type="project" value="UniProtKB-UniRule"/>
</dbReference>
<evidence type="ECO:0000313" key="12">
    <source>
        <dbReference type="EMBL" id="EEP28353.1"/>
    </source>
</evidence>
<dbReference type="Pfam" id="PF01252">
    <property type="entry name" value="Peptidase_A8"/>
    <property type="match status" value="1"/>
</dbReference>
<evidence type="ECO:0000256" key="9">
    <source>
        <dbReference type="HAMAP-Rule" id="MF_00161"/>
    </source>
</evidence>
<evidence type="ECO:0000256" key="2">
    <source>
        <dbReference type="ARBA" id="ARBA00022475"/>
    </source>
</evidence>
<dbReference type="NCBIfam" id="TIGR00077">
    <property type="entry name" value="lspA"/>
    <property type="match status" value="1"/>
</dbReference>
<dbReference type="GO" id="GO:0005886">
    <property type="term" value="C:plasma membrane"/>
    <property type="evidence" value="ECO:0007669"/>
    <property type="project" value="UniProtKB-SubCell"/>
</dbReference>
<comment type="caution">
    <text evidence="12">The sequence shown here is derived from an EMBL/GenBank/DDBJ whole genome shotgun (WGS) entry which is preliminary data.</text>
</comment>
<keyword evidence="5 9" id="KW-0064">Aspartyl protease</keyword>
<proteinExistence type="inferred from homology"/>
<keyword evidence="13" id="KW-1185">Reference proteome</keyword>
<evidence type="ECO:0000256" key="6">
    <source>
        <dbReference type="ARBA" id="ARBA00022801"/>
    </source>
</evidence>
<feature type="transmembrane region" description="Helical" evidence="9">
    <location>
        <begin position="137"/>
        <end position="169"/>
    </location>
</feature>
<dbReference type="EC" id="3.4.23.36" evidence="9"/>